<dbReference type="VEuPathDB" id="MicrosporidiaDB:EHP00_1889"/>
<sequence length="391" mass="44300">MINNNYLVISAKMKKMHREAFATGKEKNVFSFLKKYLKWIESDNESYNRTILNSNPLKMKENKRHNKDFDQTINLFLKQTLAKSYENKKHSKKYKGEAYAFMGVGYEYGIFNLESNPSYAFEKYETAAQLGNALGTFKLGQCFEKGFGVYASTEKALSFYRCAAKLGLTEALHLYGMIMFNGYIGAMKDENTGHYYLKMAVKNADKYCPYPLYDMGLFYENGENSCGITKDFSFSLENYEKGAELGDPNCKYKMGQCYEYGDMGLDIDKKKSAQFYTEAANSGQIDAQWILSEYYLTGKKPHIEKSYEKSYGWALAGATKGSERCAFKCGECALSGTGTEENILDAYFWFLISKYLGSADADDKIKEVEHKLAKMDAGAEVPSTCCSCLFG</sequence>
<protein>
    <submittedName>
        <fullName evidence="2">Chr3</fullName>
    </submittedName>
</protein>
<evidence type="ECO:0000313" key="3">
    <source>
        <dbReference type="Proteomes" id="UP000192758"/>
    </source>
</evidence>
<reference evidence="2 3" key="1">
    <citation type="journal article" date="2017" name="Environ. Microbiol.">
        <title>Decay of the glycolytic pathway and adaptation to intranuclear parasitism within Enterocytozoonidae microsporidia.</title>
        <authorList>
            <person name="Wiredu Boakye D."/>
            <person name="Jaroenlak P."/>
            <person name="Prachumwat A."/>
            <person name="Williams T.A."/>
            <person name="Bateman K.S."/>
            <person name="Itsathitphaisarn O."/>
            <person name="Sritunyalucksana K."/>
            <person name="Paszkiewicz K.H."/>
            <person name="Moore K.A."/>
            <person name="Stentiford G.D."/>
            <person name="Williams B.A."/>
        </authorList>
    </citation>
    <scope>NUCLEOTIDE SEQUENCE [LARGE SCALE GENOMIC DNA]</scope>
    <source>
        <strain evidence="2 3">TH1</strain>
    </source>
</reference>
<dbReference type="InterPro" id="IPR051726">
    <property type="entry name" value="Chitin_Synth_Reg"/>
</dbReference>
<keyword evidence="3" id="KW-1185">Reference proteome</keyword>
<dbReference type="PANTHER" id="PTHR46430">
    <property type="entry name" value="PROTEIN SKT5-RELATED"/>
    <property type="match status" value="1"/>
</dbReference>
<gene>
    <name evidence="2" type="primary">chr3</name>
    <name evidence="2" type="ORF">EHP00_1889</name>
</gene>
<dbReference type="Pfam" id="PF08238">
    <property type="entry name" value="Sel1"/>
    <property type="match status" value="7"/>
</dbReference>
<evidence type="ECO:0000313" key="2">
    <source>
        <dbReference type="EMBL" id="OQS53374.1"/>
    </source>
</evidence>
<dbReference type="PANTHER" id="PTHR46430:SF1">
    <property type="entry name" value="CHITIN SYNTHASE REGULATOR SKT5-RELATED"/>
    <property type="match status" value="1"/>
</dbReference>
<dbReference type="OrthoDB" id="272077at2759"/>
<dbReference type="InterPro" id="IPR011990">
    <property type="entry name" value="TPR-like_helical_dom_sf"/>
</dbReference>
<comment type="caution">
    <text evidence="2">The sequence shown here is derived from an EMBL/GenBank/DDBJ whole genome shotgun (WGS) entry which is preliminary data.</text>
</comment>
<dbReference type="SUPFAM" id="SSF81901">
    <property type="entry name" value="HCP-like"/>
    <property type="match status" value="2"/>
</dbReference>
<keyword evidence="1" id="KW-0677">Repeat</keyword>
<proteinExistence type="predicted"/>
<dbReference type="AlphaFoldDB" id="A0A1W0E2C0"/>
<dbReference type="SMART" id="SM00671">
    <property type="entry name" value="SEL1"/>
    <property type="match status" value="6"/>
</dbReference>
<accession>A0A1W0E2C0</accession>
<dbReference type="InterPro" id="IPR006597">
    <property type="entry name" value="Sel1-like"/>
</dbReference>
<dbReference type="EMBL" id="MNPJ01000044">
    <property type="protein sequence ID" value="OQS53374.1"/>
    <property type="molecule type" value="Genomic_DNA"/>
</dbReference>
<dbReference type="Gene3D" id="1.25.40.10">
    <property type="entry name" value="Tetratricopeptide repeat domain"/>
    <property type="match status" value="2"/>
</dbReference>
<organism evidence="2 3">
    <name type="scientific">Ecytonucleospora hepatopenaei</name>
    <dbReference type="NCBI Taxonomy" id="646526"/>
    <lineage>
        <taxon>Eukaryota</taxon>
        <taxon>Fungi</taxon>
        <taxon>Fungi incertae sedis</taxon>
        <taxon>Microsporidia</taxon>
        <taxon>Enterocytozoonidae</taxon>
        <taxon>Ecytonucleospora</taxon>
    </lineage>
</organism>
<name>A0A1W0E2C0_9MICR</name>
<evidence type="ECO:0000256" key="1">
    <source>
        <dbReference type="ARBA" id="ARBA00022737"/>
    </source>
</evidence>
<dbReference type="STRING" id="646526.A0A1W0E2C0"/>
<dbReference type="Proteomes" id="UP000192758">
    <property type="component" value="Unassembled WGS sequence"/>
</dbReference>
<dbReference type="SMR" id="A0A1W0E2C0"/>